<evidence type="ECO:0000313" key="1">
    <source>
        <dbReference type="EMBL" id="MDR6529567.1"/>
    </source>
</evidence>
<dbReference type="CDD" id="cd08026">
    <property type="entry name" value="DUF326"/>
    <property type="match status" value="1"/>
</dbReference>
<proteinExistence type="predicted"/>
<reference evidence="1 2" key="1">
    <citation type="submission" date="2023-07" db="EMBL/GenBank/DDBJ databases">
        <title>Sorghum-associated microbial communities from plants grown in Nebraska, USA.</title>
        <authorList>
            <person name="Schachtman D."/>
        </authorList>
    </citation>
    <scope>NUCLEOTIDE SEQUENCE [LARGE SCALE GENOMIC DNA]</scope>
    <source>
        <strain evidence="1 2">DS2154</strain>
    </source>
</reference>
<dbReference type="PANTHER" id="PTHR37310">
    <property type="entry name" value="CYTOPLASMIC PROTEIN-RELATED"/>
    <property type="match status" value="1"/>
</dbReference>
<dbReference type="InterPro" id="IPR044543">
    <property type="entry name" value="YHJQ-like"/>
</dbReference>
<evidence type="ECO:0008006" key="3">
    <source>
        <dbReference type="Google" id="ProtNLM"/>
    </source>
</evidence>
<keyword evidence="2" id="KW-1185">Reference proteome</keyword>
<comment type="caution">
    <text evidence="1">The sequence shown here is derived from an EMBL/GenBank/DDBJ whole genome shotgun (WGS) entry which is preliminary data.</text>
</comment>
<dbReference type="Pfam" id="PF03860">
    <property type="entry name" value="Csp"/>
    <property type="match status" value="1"/>
</dbReference>
<dbReference type="InterPro" id="IPR005560">
    <property type="entry name" value="Csp_YhjQ"/>
</dbReference>
<evidence type="ECO:0000313" key="2">
    <source>
        <dbReference type="Proteomes" id="UP001262754"/>
    </source>
</evidence>
<accession>A0ABU1MU62</accession>
<sequence length="140" mass="14824">MRAEQMLATHPHVKGAVNTALARCVEACFDCAQVCASCADACLGEAAVAELVQCVRLNMDCADVCLTSGLIATRRSGGDVPLIEAQLRACQLACARCADECERHADRHEHCRICAAACRDCERACVDAIANLGDAHTPAH</sequence>
<dbReference type="EMBL" id="JAVDRL010000001">
    <property type="protein sequence ID" value="MDR6529567.1"/>
    <property type="molecule type" value="Genomic_DNA"/>
</dbReference>
<dbReference type="Proteomes" id="UP001262754">
    <property type="component" value="Unassembled WGS sequence"/>
</dbReference>
<name>A0ABU1MU62_9CAUL</name>
<gene>
    <name evidence="1" type="ORF">J2800_000282</name>
</gene>
<dbReference type="Gene3D" id="1.20.1270.360">
    <property type="match status" value="1"/>
</dbReference>
<dbReference type="PANTHER" id="PTHR37310:SF1">
    <property type="entry name" value="CYTOPLASMIC PROTEIN"/>
    <property type="match status" value="1"/>
</dbReference>
<organism evidence="1 2">
    <name type="scientific">Caulobacter rhizosphaerae</name>
    <dbReference type="NCBI Taxonomy" id="2010972"/>
    <lineage>
        <taxon>Bacteria</taxon>
        <taxon>Pseudomonadati</taxon>
        <taxon>Pseudomonadota</taxon>
        <taxon>Alphaproteobacteria</taxon>
        <taxon>Caulobacterales</taxon>
        <taxon>Caulobacteraceae</taxon>
        <taxon>Caulobacter</taxon>
    </lineage>
</organism>
<protein>
    <recommendedName>
        <fullName evidence="3">Four-helix bundle copper-binding protein</fullName>
    </recommendedName>
</protein>
<dbReference type="RefSeq" id="WP_056760081.1">
    <property type="nucleotide sequence ID" value="NZ_JAVDRL010000001.1"/>
</dbReference>